<dbReference type="EMBL" id="JACTAG010000002">
    <property type="protein sequence ID" value="MBD3664451.1"/>
    <property type="molecule type" value="Genomic_DNA"/>
</dbReference>
<evidence type="ECO:0000313" key="3">
    <source>
        <dbReference type="Proteomes" id="UP000635142"/>
    </source>
</evidence>
<reference evidence="2" key="1">
    <citation type="submission" date="2020-08" db="EMBL/GenBank/DDBJ databases">
        <title>Sulfitobacter aestuariivivens sp. nov., isolated from a tidal flat.</title>
        <authorList>
            <person name="Park S."/>
            <person name="Yoon J.-H."/>
        </authorList>
    </citation>
    <scope>NUCLEOTIDE SEQUENCE</scope>
    <source>
        <strain evidence="2">TSTF-M16</strain>
    </source>
</reference>
<organism evidence="2 3">
    <name type="scientific">Sulfitobacter aestuariivivens</name>
    <dbReference type="NCBI Taxonomy" id="2766981"/>
    <lineage>
        <taxon>Bacteria</taxon>
        <taxon>Pseudomonadati</taxon>
        <taxon>Pseudomonadota</taxon>
        <taxon>Alphaproteobacteria</taxon>
        <taxon>Rhodobacterales</taxon>
        <taxon>Roseobacteraceae</taxon>
        <taxon>Sulfitobacter</taxon>
    </lineage>
</organism>
<dbReference type="AlphaFoldDB" id="A0A927HF12"/>
<keyword evidence="1" id="KW-1133">Transmembrane helix</keyword>
<dbReference type="Proteomes" id="UP000635142">
    <property type="component" value="Unassembled WGS sequence"/>
</dbReference>
<evidence type="ECO:0000256" key="1">
    <source>
        <dbReference type="SAM" id="Phobius"/>
    </source>
</evidence>
<feature type="transmembrane region" description="Helical" evidence="1">
    <location>
        <begin position="37"/>
        <end position="58"/>
    </location>
</feature>
<keyword evidence="1" id="KW-0812">Transmembrane</keyword>
<comment type="caution">
    <text evidence="2">The sequence shown here is derived from an EMBL/GenBank/DDBJ whole genome shotgun (WGS) entry which is preliminary data.</text>
</comment>
<sequence length="128" mass="14779">MTDTPPNFRPIPFLVAFFTAPILVTALTFWIGLISYFALMIGGPIYVLFGLPLLIWYLRKHPPAYLPIILLALISLLGTVPLGLLLAWWFDRWEDLELLTLIFTYGAVFAVIWSATFTFLYRWLLRRA</sequence>
<gene>
    <name evidence="2" type="ORF">H9Q16_10995</name>
</gene>
<name>A0A927HF12_9RHOB</name>
<keyword evidence="1" id="KW-0472">Membrane</keyword>
<evidence type="ECO:0000313" key="2">
    <source>
        <dbReference type="EMBL" id="MBD3664451.1"/>
    </source>
</evidence>
<feature type="transmembrane region" description="Helical" evidence="1">
    <location>
        <begin position="12"/>
        <end position="31"/>
    </location>
</feature>
<feature type="transmembrane region" description="Helical" evidence="1">
    <location>
        <begin position="102"/>
        <end position="124"/>
    </location>
</feature>
<feature type="transmembrane region" description="Helical" evidence="1">
    <location>
        <begin position="65"/>
        <end position="90"/>
    </location>
</feature>
<protein>
    <submittedName>
        <fullName evidence="2">Uncharacterized protein</fullName>
    </submittedName>
</protein>
<dbReference type="RefSeq" id="WP_191075476.1">
    <property type="nucleotide sequence ID" value="NZ_JACTAG010000002.1"/>
</dbReference>
<keyword evidence="3" id="KW-1185">Reference proteome</keyword>
<accession>A0A927HF12</accession>
<proteinExistence type="predicted"/>